<keyword evidence="3" id="KW-1185">Reference proteome</keyword>
<feature type="non-terminal residue" evidence="2">
    <location>
        <position position="126"/>
    </location>
</feature>
<gene>
    <name evidence="2" type="ORF">SPIL2461_LOCUS3625</name>
</gene>
<dbReference type="Proteomes" id="UP000649617">
    <property type="component" value="Unassembled WGS sequence"/>
</dbReference>
<accession>A0A812KTC8</accession>
<feature type="compositionally biased region" description="Basic and acidic residues" evidence="1">
    <location>
        <begin position="49"/>
        <end position="62"/>
    </location>
</feature>
<name>A0A812KTC8_SYMPI</name>
<feature type="non-terminal residue" evidence="2">
    <location>
        <position position="1"/>
    </location>
</feature>
<evidence type="ECO:0000256" key="1">
    <source>
        <dbReference type="SAM" id="MobiDB-lite"/>
    </source>
</evidence>
<sequence>DQSDIDFSDGGSGGDDDHGRRGDGGSCAPARNPPEGLAIVAVDDEDEGPAEHGGHDGGRDGSEAGLEPVDFIKDSDSELWMGEVIPGSGVVDDGEHSCAIKEECEKADTSHNGALAECEAEPSSSA</sequence>
<evidence type="ECO:0000313" key="2">
    <source>
        <dbReference type="EMBL" id="CAE7232707.1"/>
    </source>
</evidence>
<protein>
    <submittedName>
        <fullName evidence="2">Uncharacterized protein</fullName>
    </submittedName>
</protein>
<proteinExistence type="predicted"/>
<comment type="caution">
    <text evidence="2">The sequence shown here is derived from an EMBL/GenBank/DDBJ whole genome shotgun (WGS) entry which is preliminary data.</text>
</comment>
<reference evidence="2" key="1">
    <citation type="submission" date="2021-02" db="EMBL/GenBank/DDBJ databases">
        <authorList>
            <person name="Dougan E. K."/>
            <person name="Rhodes N."/>
            <person name="Thang M."/>
            <person name="Chan C."/>
        </authorList>
    </citation>
    <scope>NUCLEOTIDE SEQUENCE</scope>
</reference>
<dbReference type="AlphaFoldDB" id="A0A812KTC8"/>
<evidence type="ECO:0000313" key="3">
    <source>
        <dbReference type="Proteomes" id="UP000649617"/>
    </source>
</evidence>
<dbReference type="EMBL" id="CAJNIZ010004446">
    <property type="protein sequence ID" value="CAE7232707.1"/>
    <property type="molecule type" value="Genomic_DNA"/>
</dbReference>
<feature type="region of interest" description="Disordered" evidence="1">
    <location>
        <begin position="1"/>
        <end position="67"/>
    </location>
</feature>
<organism evidence="2 3">
    <name type="scientific">Symbiodinium pilosum</name>
    <name type="common">Dinoflagellate</name>
    <dbReference type="NCBI Taxonomy" id="2952"/>
    <lineage>
        <taxon>Eukaryota</taxon>
        <taxon>Sar</taxon>
        <taxon>Alveolata</taxon>
        <taxon>Dinophyceae</taxon>
        <taxon>Suessiales</taxon>
        <taxon>Symbiodiniaceae</taxon>
        <taxon>Symbiodinium</taxon>
    </lineage>
</organism>